<dbReference type="EMBL" id="DVOL01000002">
    <property type="protein sequence ID" value="HIV10088.1"/>
    <property type="molecule type" value="Genomic_DNA"/>
</dbReference>
<dbReference type="Pfam" id="PF00595">
    <property type="entry name" value="PDZ"/>
    <property type="match status" value="1"/>
</dbReference>
<dbReference type="AlphaFoldDB" id="A0A9D1NPB7"/>
<name>A0A9D1NPB7_9FIRM</name>
<dbReference type="PROSITE" id="PS50106">
    <property type="entry name" value="PDZ"/>
    <property type="match status" value="1"/>
</dbReference>
<evidence type="ECO:0000259" key="2">
    <source>
        <dbReference type="PROSITE" id="PS50106"/>
    </source>
</evidence>
<comment type="caution">
    <text evidence="3">The sequence shown here is derived from an EMBL/GenBank/DDBJ whole genome shotgun (WGS) entry which is preliminary data.</text>
</comment>
<dbReference type="SUPFAM" id="SSF52096">
    <property type="entry name" value="ClpP/crotonase"/>
    <property type="match status" value="1"/>
</dbReference>
<dbReference type="GO" id="GO:0006508">
    <property type="term" value="P:proteolysis"/>
    <property type="evidence" value="ECO:0007669"/>
    <property type="project" value="InterPro"/>
</dbReference>
<sequence length="396" mass="42457">MSKKISIGLAISLMAISAAITFIISTSYSMSLYNSLIADVQQRAEMYTKLEQIDTYVRSYYDGTIDEDQLIESLARSYISVLGSNQAVYRNAQETAAFQEQRSGVHLGIGVYTQEVGGFPSVTRVLDSSPAASVGIREGDSIVEINGESTQDMGYVRAYSMLTAEAGTTMTLTIRSGGEDRRLEITSVQINIASVQARVFDSVGYIRITDFNEKTYQQFMSSYSSLATTDSITSLIIDLRNNSGVIHEPVFNLLNSILPEGSVPYVMTDMSGEITEGEPCEGGSAAGIPIAVLVNSKSSGPAELFSASLRDSLGARIVGTTTAGNAKLLETYSLYDSTAISLPIATLSGVSTGYDSIGIKPDYEVQPSSDSQSEGASSDESDPCIKKAMEILSQQR</sequence>
<dbReference type="PANTHER" id="PTHR32060:SF30">
    <property type="entry name" value="CARBOXY-TERMINAL PROCESSING PROTEASE CTPA"/>
    <property type="match status" value="1"/>
</dbReference>
<organism evidence="3 4">
    <name type="scientific">Candidatus Faeciplasma avium</name>
    <dbReference type="NCBI Taxonomy" id="2840798"/>
    <lineage>
        <taxon>Bacteria</taxon>
        <taxon>Bacillati</taxon>
        <taxon>Bacillota</taxon>
        <taxon>Clostridia</taxon>
        <taxon>Eubacteriales</taxon>
        <taxon>Oscillospiraceae</taxon>
        <taxon>Oscillospiraceae incertae sedis</taxon>
        <taxon>Candidatus Faeciplasma</taxon>
    </lineage>
</organism>
<dbReference type="CDD" id="cd06567">
    <property type="entry name" value="Peptidase_S41"/>
    <property type="match status" value="1"/>
</dbReference>
<evidence type="ECO:0000313" key="4">
    <source>
        <dbReference type="Proteomes" id="UP000823960"/>
    </source>
</evidence>
<dbReference type="GO" id="GO:0007165">
    <property type="term" value="P:signal transduction"/>
    <property type="evidence" value="ECO:0007669"/>
    <property type="project" value="TreeGrafter"/>
</dbReference>
<dbReference type="SUPFAM" id="SSF50156">
    <property type="entry name" value="PDZ domain-like"/>
    <property type="match status" value="1"/>
</dbReference>
<dbReference type="PANTHER" id="PTHR32060">
    <property type="entry name" value="TAIL-SPECIFIC PROTEASE"/>
    <property type="match status" value="1"/>
</dbReference>
<dbReference type="Gene3D" id="2.30.42.10">
    <property type="match status" value="1"/>
</dbReference>
<dbReference type="InterPro" id="IPR029045">
    <property type="entry name" value="ClpP/crotonase-like_dom_sf"/>
</dbReference>
<dbReference type="InterPro" id="IPR036034">
    <property type="entry name" value="PDZ_sf"/>
</dbReference>
<dbReference type="GO" id="GO:0004175">
    <property type="term" value="F:endopeptidase activity"/>
    <property type="evidence" value="ECO:0007669"/>
    <property type="project" value="TreeGrafter"/>
</dbReference>
<dbReference type="InterPro" id="IPR005151">
    <property type="entry name" value="Tail-specific_protease"/>
</dbReference>
<proteinExistence type="predicted"/>
<dbReference type="Gene3D" id="3.90.226.10">
    <property type="entry name" value="2-enoyl-CoA Hydratase, Chain A, domain 1"/>
    <property type="match status" value="1"/>
</dbReference>
<evidence type="ECO:0000256" key="1">
    <source>
        <dbReference type="SAM" id="MobiDB-lite"/>
    </source>
</evidence>
<reference evidence="3" key="2">
    <citation type="journal article" date="2021" name="PeerJ">
        <title>Extensive microbial diversity within the chicken gut microbiome revealed by metagenomics and culture.</title>
        <authorList>
            <person name="Gilroy R."/>
            <person name="Ravi A."/>
            <person name="Getino M."/>
            <person name="Pursley I."/>
            <person name="Horton D.L."/>
            <person name="Alikhan N.F."/>
            <person name="Baker D."/>
            <person name="Gharbi K."/>
            <person name="Hall N."/>
            <person name="Watson M."/>
            <person name="Adriaenssens E.M."/>
            <person name="Foster-Nyarko E."/>
            <person name="Jarju S."/>
            <person name="Secka A."/>
            <person name="Antonio M."/>
            <person name="Oren A."/>
            <person name="Chaudhuri R.R."/>
            <person name="La Ragione R."/>
            <person name="Hildebrand F."/>
            <person name="Pallen M.J."/>
        </authorList>
    </citation>
    <scope>NUCLEOTIDE SEQUENCE</scope>
    <source>
        <strain evidence="3">1370</strain>
    </source>
</reference>
<gene>
    <name evidence="3" type="ORF">IAD28_00105</name>
</gene>
<dbReference type="SMART" id="SM00228">
    <property type="entry name" value="PDZ"/>
    <property type="match status" value="1"/>
</dbReference>
<dbReference type="Proteomes" id="UP000823960">
    <property type="component" value="Unassembled WGS sequence"/>
</dbReference>
<dbReference type="InterPro" id="IPR001478">
    <property type="entry name" value="PDZ"/>
</dbReference>
<feature type="domain" description="PDZ" evidence="2">
    <location>
        <begin position="95"/>
        <end position="177"/>
    </location>
</feature>
<dbReference type="SMART" id="SM00245">
    <property type="entry name" value="TSPc"/>
    <property type="match status" value="1"/>
</dbReference>
<dbReference type="GO" id="GO:0030288">
    <property type="term" value="C:outer membrane-bounded periplasmic space"/>
    <property type="evidence" value="ECO:0007669"/>
    <property type="project" value="TreeGrafter"/>
</dbReference>
<dbReference type="GO" id="GO:0008236">
    <property type="term" value="F:serine-type peptidase activity"/>
    <property type="evidence" value="ECO:0007669"/>
    <property type="project" value="InterPro"/>
</dbReference>
<feature type="region of interest" description="Disordered" evidence="1">
    <location>
        <begin position="359"/>
        <end position="396"/>
    </location>
</feature>
<reference evidence="3" key="1">
    <citation type="submission" date="2020-10" db="EMBL/GenBank/DDBJ databases">
        <authorList>
            <person name="Gilroy R."/>
        </authorList>
    </citation>
    <scope>NUCLEOTIDE SEQUENCE</scope>
    <source>
        <strain evidence="3">1370</strain>
    </source>
</reference>
<evidence type="ECO:0000313" key="3">
    <source>
        <dbReference type="EMBL" id="HIV10088.1"/>
    </source>
</evidence>
<protein>
    <submittedName>
        <fullName evidence="3">PDZ domain-containing protein</fullName>
    </submittedName>
</protein>
<accession>A0A9D1NPB7</accession>
<dbReference type="Pfam" id="PF03572">
    <property type="entry name" value="Peptidase_S41"/>
    <property type="match status" value="1"/>
</dbReference>